<comment type="caution">
    <text evidence="1">The sequence shown here is derived from an EMBL/GenBank/DDBJ whole genome shotgun (WGS) entry which is preliminary data.</text>
</comment>
<dbReference type="Pfam" id="PF06821">
    <property type="entry name" value="Ser_hydrolase"/>
    <property type="match status" value="1"/>
</dbReference>
<gene>
    <name evidence="1" type="ORF">UT23_C0005G0019</name>
</gene>
<protein>
    <recommendedName>
        <fullName evidence="3">Alpha/beta hydrolase</fullName>
    </recommendedName>
</protein>
<dbReference type="InterPro" id="IPR029058">
    <property type="entry name" value="AB_hydrolase_fold"/>
</dbReference>
<dbReference type="InterPro" id="IPR010662">
    <property type="entry name" value="RBBP9/YdeN"/>
</dbReference>
<dbReference type="EMBL" id="LBWA01000005">
    <property type="protein sequence ID" value="KKQ98096.1"/>
    <property type="molecule type" value="Genomic_DNA"/>
</dbReference>
<sequence>MKKALILQGWYQKPDKHWYPWLKKELEKRGYEVYLPDDDLTVPEHKLFWQSKINHSKIKQNVKEIYCISSDNDPYTTAVVTEQMSKRLSGKFILLKGKGHFTEKFGVTKIPELLKYS</sequence>
<accession>A0A0G0Q8V7</accession>
<dbReference type="SUPFAM" id="SSF53474">
    <property type="entry name" value="alpha/beta-Hydrolases"/>
    <property type="match status" value="1"/>
</dbReference>
<evidence type="ECO:0008006" key="3">
    <source>
        <dbReference type="Google" id="ProtNLM"/>
    </source>
</evidence>
<evidence type="ECO:0000313" key="1">
    <source>
        <dbReference type="EMBL" id="KKQ98096.1"/>
    </source>
</evidence>
<proteinExistence type="predicted"/>
<reference evidence="1 2" key="1">
    <citation type="journal article" date="2015" name="Nature">
        <title>rRNA introns, odd ribosomes, and small enigmatic genomes across a large radiation of phyla.</title>
        <authorList>
            <person name="Brown C.T."/>
            <person name="Hug L.A."/>
            <person name="Thomas B.C."/>
            <person name="Sharon I."/>
            <person name="Castelle C.J."/>
            <person name="Singh A."/>
            <person name="Wilkins M.J."/>
            <person name="Williams K.H."/>
            <person name="Banfield J.F."/>
        </authorList>
    </citation>
    <scope>NUCLEOTIDE SEQUENCE [LARGE SCALE GENOMIC DNA]</scope>
</reference>
<organism evidence="1 2">
    <name type="scientific">Candidatus Woesebacteria bacterium GW2011_GWA1_39_12</name>
    <dbReference type="NCBI Taxonomy" id="1618549"/>
    <lineage>
        <taxon>Bacteria</taxon>
        <taxon>Candidatus Woeseibacteriota</taxon>
    </lineage>
</organism>
<dbReference type="Proteomes" id="UP000034325">
    <property type="component" value="Unassembled WGS sequence"/>
</dbReference>
<evidence type="ECO:0000313" key="2">
    <source>
        <dbReference type="Proteomes" id="UP000034325"/>
    </source>
</evidence>
<dbReference type="Gene3D" id="3.40.50.1820">
    <property type="entry name" value="alpha/beta hydrolase"/>
    <property type="match status" value="2"/>
</dbReference>
<dbReference type="GO" id="GO:0016787">
    <property type="term" value="F:hydrolase activity"/>
    <property type="evidence" value="ECO:0007669"/>
    <property type="project" value="InterPro"/>
</dbReference>
<name>A0A0G0Q8V7_9BACT</name>
<dbReference type="AlphaFoldDB" id="A0A0G0Q8V7"/>